<dbReference type="Proteomes" id="UP001152795">
    <property type="component" value="Unassembled WGS sequence"/>
</dbReference>
<gene>
    <name evidence="1" type="ORF">PACLA_8A069394</name>
</gene>
<organism evidence="1 2">
    <name type="scientific">Paramuricea clavata</name>
    <name type="common">Red gorgonian</name>
    <name type="synonym">Violescent sea-whip</name>
    <dbReference type="NCBI Taxonomy" id="317549"/>
    <lineage>
        <taxon>Eukaryota</taxon>
        <taxon>Metazoa</taxon>
        <taxon>Cnidaria</taxon>
        <taxon>Anthozoa</taxon>
        <taxon>Octocorallia</taxon>
        <taxon>Malacalcyonacea</taxon>
        <taxon>Plexauridae</taxon>
        <taxon>Paramuricea</taxon>
    </lineage>
</organism>
<protein>
    <submittedName>
        <fullName evidence="1">Uncharacterized protein</fullName>
    </submittedName>
</protein>
<name>A0A7D9MF46_PARCT</name>
<reference evidence="1" key="1">
    <citation type="submission" date="2020-04" db="EMBL/GenBank/DDBJ databases">
        <authorList>
            <person name="Alioto T."/>
            <person name="Alioto T."/>
            <person name="Gomez Garrido J."/>
        </authorList>
    </citation>
    <scope>NUCLEOTIDE SEQUENCE</scope>
    <source>
        <strain evidence="1">A484AB</strain>
    </source>
</reference>
<feature type="non-terminal residue" evidence="1">
    <location>
        <position position="326"/>
    </location>
</feature>
<feature type="non-terminal residue" evidence="1">
    <location>
        <position position="1"/>
    </location>
</feature>
<sequence>GSMMGFSVNGGATATSSNIKTAVNALSANGKLEIKKETINNSVLQLDDSTLIANKIDFITSISVNQTVTQLHIESQAAKLLKNLTGGLVIGEKGVTTGLSIGAGGFAAVNGNVENKGTITGNVTIGLPAGTAKFTLRPKTAPAAGKKGIALFTNSNAPSTDSTLDLDGATDGKAVNNIEHITSISVNEAIQKLIISANAPTLLKNLTGGLVIGTGGSTIGLSIGAGGFAAVNGNVENKGTITGNVTIGLPAGTAKFTLRPKTAPAAGKKGIALFTNSNVITGNIIIGGIKDTTPTPADAHKVDIFHLNNTKEGSITGDITFASTTT</sequence>
<evidence type="ECO:0000313" key="1">
    <source>
        <dbReference type="EMBL" id="CAB4045957.1"/>
    </source>
</evidence>
<proteinExistence type="predicted"/>
<evidence type="ECO:0000313" key="2">
    <source>
        <dbReference type="Proteomes" id="UP001152795"/>
    </source>
</evidence>
<comment type="caution">
    <text evidence="1">The sequence shown here is derived from an EMBL/GenBank/DDBJ whole genome shotgun (WGS) entry which is preliminary data.</text>
</comment>
<dbReference type="AlphaFoldDB" id="A0A7D9MF46"/>
<dbReference type="EMBL" id="CACRXK020043803">
    <property type="protein sequence ID" value="CAB4045957.1"/>
    <property type="molecule type" value="Genomic_DNA"/>
</dbReference>
<accession>A0A7D9MF46</accession>
<keyword evidence="2" id="KW-1185">Reference proteome</keyword>